<dbReference type="AlphaFoldDB" id="A0A419TA92"/>
<feature type="domain" description="PNPLA" evidence="5">
    <location>
        <begin position="9"/>
        <end position="167"/>
    </location>
</feature>
<organism evidence="6 7">
    <name type="scientific">Thermohalobacter berrensis</name>
    <dbReference type="NCBI Taxonomy" id="99594"/>
    <lineage>
        <taxon>Bacteria</taxon>
        <taxon>Bacillati</taxon>
        <taxon>Bacillota</taxon>
        <taxon>Tissierellia</taxon>
        <taxon>Tissierellales</taxon>
        <taxon>Thermohalobacteraceae</taxon>
        <taxon>Thermohalobacter</taxon>
    </lineage>
</organism>
<sequence length="262" mass="28852">MSNKPKIGLALGSGAAKGLAHIGVLKALEENNIEIDYVAGSSIGALIGSIYCCGIDPDTIERIAMQLDRKLWVDLSVPKRGFIKGDRIEEIIKLLTKERNIEDLDKKLAIVATDLKTSKRYIFTEGPIYKAVRASISIPGIFIPLKMNNMVLVDGGVTDRLPVTVVKQMGADIVIGVDVGFSNNQGRINHIFDVILQSIDVMSMQILSNSVTHADILIEPHLSDIRPSRFDEVEKCVKRGYNEAKKRIGDINKVLEKSIVMK</sequence>
<protein>
    <submittedName>
        <fullName evidence="6">Esterase</fullName>
    </submittedName>
</protein>
<feature type="active site" description="Proton acceptor" evidence="4">
    <location>
        <position position="154"/>
    </location>
</feature>
<evidence type="ECO:0000313" key="6">
    <source>
        <dbReference type="EMBL" id="RKD34391.1"/>
    </source>
</evidence>
<keyword evidence="3 4" id="KW-0443">Lipid metabolism</keyword>
<evidence type="ECO:0000256" key="1">
    <source>
        <dbReference type="ARBA" id="ARBA00022801"/>
    </source>
</evidence>
<dbReference type="OrthoDB" id="9770965at2"/>
<feature type="short sequence motif" description="GXSXG" evidence="4">
    <location>
        <begin position="40"/>
        <end position="44"/>
    </location>
</feature>
<dbReference type="Pfam" id="PF01734">
    <property type="entry name" value="Patatin"/>
    <property type="match status" value="1"/>
</dbReference>
<evidence type="ECO:0000256" key="2">
    <source>
        <dbReference type="ARBA" id="ARBA00022963"/>
    </source>
</evidence>
<dbReference type="SUPFAM" id="SSF52151">
    <property type="entry name" value="FabD/lysophospholipase-like"/>
    <property type="match status" value="1"/>
</dbReference>
<proteinExistence type="predicted"/>
<evidence type="ECO:0000313" key="7">
    <source>
        <dbReference type="Proteomes" id="UP000284177"/>
    </source>
</evidence>
<evidence type="ECO:0000256" key="3">
    <source>
        <dbReference type="ARBA" id="ARBA00023098"/>
    </source>
</evidence>
<evidence type="ECO:0000256" key="4">
    <source>
        <dbReference type="PROSITE-ProRule" id="PRU01161"/>
    </source>
</evidence>
<dbReference type="PANTHER" id="PTHR14226">
    <property type="entry name" value="NEUROPATHY TARGET ESTERASE/SWISS CHEESE D.MELANOGASTER"/>
    <property type="match status" value="1"/>
</dbReference>
<dbReference type="EMBL" id="MCIB01000001">
    <property type="protein sequence ID" value="RKD34391.1"/>
    <property type="molecule type" value="Genomic_DNA"/>
</dbReference>
<dbReference type="GO" id="GO:0016787">
    <property type="term" value="F:hydrolase activity"/>
    <property type="evidence" value="ECO:0007669"/>
    <property type="project" value="UniProtKB-UniRule"/>
</dbReference>
<comment type="caution">
    <text evidence="4">Lacks conserved residue(s) required for the propagation of feature annotation.</text>
</comment>
<feature type="active site" description="Nucleophile" evidence="4">
    <location>
        <position position="42"/>
    </location>
</feature>
<dbReference type="Gene3D" id="3.40.1090.10">
    <property type="entry name" value="Cytosolic phospholipase A2 catalytic domain"/>
    <property type="match status" value="1"/>
</dbReference>
<feature type="short sequence motif" description="DGA/G" evidence="4">
    <location>
        <begin position="154"/>
        <end position="156"/>
    </location>
</feature>
<reference evidence="6 7" key="1">
    <citation type="submission" date="2016-08" db="EMBL/GenBank/DDBJ databases">
        <title>Novel Firmicutes and Novel Genomes.</title>
        <authorList>
            <person name="Poppleton D.I."/>
            <person name="Gribaldo S."/>
        </authorList>
    </citation>
    <scope>NUCLEOTIDE SEQUENCE [LARGE SCALE GENOMIC DNA]</scope>
    <source>
        <strain evidence="6 7">CTT3</strain>
    </source>
</reference>
<dbReference type="InterPro" id="IPR050301">
    <property type="entry name" value="NTE"/>
</dbReference>
<keyword evidence="1 4" id="KW-0378">Hydrolase</keyword>
<dbReference type="Proteomes" id="UP000284177">
    <property type="component" value="Unassembled WGS sequence"/>
</dbReference>
<gene>
    <name evidence="6" type="ORF">BET03_00735</name>
</gene>
<keyword evidence="7" id="KW-1185">Reference proteome</keyword>
<comment type="caution">
    <text evidence="6">The sequence shown here is derived from an EMBL/GenBank/DDBJ whole genome shotgun (WGS) entry which is preliminary data.</text>
</comment>
<name>A0A419TA92_9FIRM</name>
<evidence type="ECO:0000259" key="5">
    <source>
        <dbReference type="PROSITE" id="PS51635"/>
    </source>
</evidence>
<dbReference type="InterPro" id="IPR016035">
    <property type="entry name" value="Acyl_Trfase/lysoPLipase"/>
</dbReference>
<keyword evidence="2 4" id="KW-0442">Lipid degradation</keyword>
<dbReference type="PANTHER" id="PTHR14226:SF76">
    <property type="entry name" value="NTE FAMILY PROTEIN RSSA"/>
    <property type="match status" value="1"/>
</dbReference>
<dbReference type="PROSITE" id="PS51635">
    <property type="entry name" value="PNPLA"/>
    <property type="match status" value="1"/>
</dbReference>
<dbReference type="InterPro" id="IPR002641">
    <property type="entry name" value="PNPLA_dom"/>
</dbReference>
<dbReference type="RefSeq" id="WP_120166237.1">
    <property type="nucleotide sequence ID" value="NZ_MCIB01000001.1"/>
</dbReference>
<accession>A0A419TA92</accession>
<dbReference type="GO" id="GO:0016042">
    <property type="term" value="P:lipid catabolic process"/>
    <property type="evidence" value="ECO:0007669"/>
    <property type="project" value="UniProtKB-UniRule"/>
</dbReference>